<dbReference type="EMBL" id="CP041356">
    <property type="protein sequence ID" value="QDK71356.1"/>
    <property type="molecule type" value="Genomic_DNA"/>
</dbReference>
<gene>
    <name evidence="1" type="ORF">FLP15_09560</name>
</gene>
<proteinExistence type="predicted"/>
<evidence type="ECO:0000313" key="1">
    <source>
        <dbReference type="EMBL" id="QDK71356.1"/>
    </source>
</evidence>
<organism evidence="1 2">
    <name type="scientific">Lactococcus protaetiae</name>
    <dbReference type="NCBI Taxonomy" id="2592653"/>
    <lineage>
        <taxon>Bacteria</taxon>
        <taxon>Bacillati</taxon>
        <taxon>Bacillota</taxon>
        <taxon>Bacilli</taxon>
        <taxon>Lactobacillales</taxon>
        <taxon>Streptococcaceae</taxon>
        <taxon>Lactococcus</taxon>
    </lineage>
</organism>
<accession>A0A514Z9V5</accession>
<dbReference type="Proteomes" id="UP000315128">
    <property type="component" value="Chromosome"/>
</dbReference>
<reference evidence="1 2" key="1">
    <citation type="submission" date="2019-07" db="EMBL/GenBank/DDBJ databases">
        <title>Genome sequencing of KACC 19320.</title>
        <authorList>
            <person name="Heo J."/>
            <person name="Kim S.-J."/>
            <person name="Kim J.-S."/>
            <person name="Hong S.-B."/>
            <person name="Kwon S.-W."/>
        </authorList>
    </citation>
    <scope>NUCLEOTIDE SEQUENCE [LARGE SCALE GENOMIC DNA]</scope>
    <source>
        <strain evidence="1 2">KACC 19320</strain>
    </source>
</reference>
<dbReference type="AlphaFoldDB" id="A0A514Z9V5"/>
<sequence length="67" mass="7656">MFNLVSTRSPVFTVQIKNLEAYQGRHFRVHKNYVIPVTVLPLEKLNDCKVNLSALELALNQKIGAFK</sequence>
<dbReference type="KEGG" id="lack:FLP15_09560"/>
<evidence type="ECO:0000313" key="2">
    <source>
        <dbReference type="Proteomes" id="UP000315128"/>
    </source>
</evidence>
<dbReference type="OrthoDB" id="9924877at2"/>
<protein>
    <submittedName>
        <fullName evidence="1">Uncharacterized protein</fullName>
    </submittedName>
</protein>
<keyword evidence="2" id="KW-1185">Reference proteome</keyword>
<name>A0A514Z9V5_9LACT</name>